<evidence type="ECO:0000313" key="9">
    <source>
        <dbReference type="EnsemblMetazoa" id="AFUN012000-PA"/>
    </source>
</evidence>
<dbReference type="EnsemblMetazoa" id="AFUN012000-RA">
    <property type="protein sequence ID" value="AFUN012000-PA"/>
    <property type="gene ID" value="AFUN012000"/>
</dbReference>
<evidence type="ECO:0000256" key="1">
    <source>
        <dbReference type="ARBA" id="ARBA00001968"/>
    </source>
</evidence>
<sequence length="152" mass="17770">MNEQERQEAKEYFLLKSGIEDVIMCVDGTHVQIKKPKDRPRLYLNRKSFYSINTMIVCDHKNRIRAVDARFAGSHHDAHIWRVSNVRMYFNDIHRNGQNHKLLGDAGYPSEPWLVMPFRDPEEGSAESEFNKKHSSGRIIVEQTIGILKSRF</sequence>
<evidence type="ECO:0000256" key="3">
    <source>
        <dbReference type="ARBA" id="ARBA00006958"/>
    </source>
</evidence>
<feature type="domain" description="DDE Tnp4" evidence="8">
    <location>
        <begin position="26"/>
        <end position="152"/>
    </location>
</feature>
<dbReference type="GO" id="GO:0004518">
    <property type="term" value="F:nuclease activity"/>
    <property type="evidence" value="ECO:0007669"/>
    <property type="project" value="UniProtKB-KW"/>
</dbReference>
<keyword evidence="7" id="KW-0539">Nucleus</keyword>
<name>A0A182S0B7_ANOFN</name>
<dbReference type="STRING" id="62324.A0A182S0B7"/>
<comment type="similarity">
    <text evidence="3">Belongs to the HARBI1 family.</text>
</comment>
<dbReference type="Pfam" id="PF13359">
    <property type="entry name" value="DDE_Tnp_4"/>
    <property type="match status" value="1"/>
</dbReference>
<dbReference type="PANTHER" id="PTHR22930">
    <property type="match status" value="1"/>
</dbReference>
<dbReference type="InterPro" id="IPR027806">
    <property type="entry name" value="HARBI1_dom"/>
</dbReference>
<organism evidence="9">
    <name type="scientific">Anopheles funestus</name>
    <name type="common">African malaria mosquito</name>
    <dbReference type="NCBI Taxonomy" id="62324"/>
    <lineage>
        <taxon>Eukaryota</taxon>
        <taxon>Metazoa</taxon>
        <taxon>Ecdysozoa</taxon>
        <taxon>Arthropoda</taxon>
        <taxon>Hexapoda</taxon>
        <taxon>Insecta</taxon>
        <taxon>Pterygota</taxon>
        <taxon>Neoptera</taxon>
        <taxon>Endopterygota</taxon>
        <taxon>Diptera</taxon>
        <taxon>Nematocera</taxon>
        <taxon>Culicoidea</taxon>
        <taxon>Culicidae</taxon>
        <taxon>Anophelinae</taxon>
        <taxon>Anopheles</taxon>
    </lineage>
</organism>
<dbReference type="VEuPathDB" id="VectorBase:AFUN2_004183"/>
<accession>A0A182S0B7</accession>
<evidence type="ECO:0000256" key="2">
    <source>
        <dbReference type="ARBA" id="ARBA00004123"/>
    </source>
</evidence>
<reference evidence="9" key="1">
    <citation type="submission" date="2020-05" db="UniProtKB">
        <authorList>
            <consortium name="EnsemblMetazoa"/>
        </authorList>
    </citation>
    <scope>IDENTIFICATION</scope>
    <source>
        <strain evidence="9">FUMOZ</strain>
    </source>
</reference>
<proteinExistence type="inferred from homology"/>
<keyword evidence="6" id="KW-0378">Hydrolase</keyword>
<evidence type="ECO:0000259" key="8">
    <source>
        <dbReference type="Pfam" id="PF13359"/>
    </source>
</evidence>
<dbReference type="AlphaFoldDB" id="A0A182S0B7"/>
<dbReference type="InterPro" id="IPR045249">
    <property type="entry name" value="HARBI1-like"/>
</dbReference>
<dbReference type="VEuPathDB" id="VectorBase:AFUN012000"/>
<dbReference type="GO" id="GO:0046872">
    <property type="term" value="F:metal ion binding"/>
    <property type="evidence" value="ECO:0007669"/>
    <property type="project" value="UniProtKB-KW"/>
</dbReference>
<evidence type="ECO:0000256" key="7">
    <source>
        <dbReference type="ARBA" id="ARBA00023242"/>
    </source>
</evidence>
<comment type="subcellular location">
    <subcellularLocation>
        <location evidence="2">Nucleus</location>
    </subcellularLocation>
</comment>
<keyword evidence="4" id="KW-0540">Nuclease</keyword>
<dbReference type="GO" id="GO:0016787">
    <property type="term" value="F:hydrolase activity"/>
    <property type="evidence" value="ECO:0007669"/>
    <property type="project" value="UniProtKB-KW"/>
</dbReference>
<protein>
    <submittedName>
        <fullName evidence="9">DDE Tnp4 domain-containing protein</fullName>
    </submittedName>
</protein>
<evidence type="ECO:0000256" key="6">
    <source>
        <dbReference type="ARBA" id="ARBA00022801"/>
    </source>
</evidence>
<keyword evidence="5" id="KW-0479">Metal-binding</keyword>
<evidence type="ECO:0000256" key="4">
    <source>
        <dbReference type="ARBA" id="ARBA00022722"/>
    </source>
</evidence>
<dbReference type="GO" id="GO:0005634">
    <property type="term" value="C:nucleus"/>
    <property type="evidence" value="ECO:0007669"/>
    <property type="project" value="UniProtKB-SubCell"/>
</dbReference>
<evidence type="ECO:0000256" key="5">
    <source>
        <dbReference type="ARBA" id="ARBA00022723"/>
    </source>
</evidence>
<comment type="cofactor">
    <cofactor evidence="1">
        <name>a divalent metal cation</name>
        <dbReference type="ChEBI" id="CHEBI:60240"/>
    </cofactor>
</comment>
<dbReference type="PANTHER" id="PTHR22930:SF289">
    <property type="entry name" value="DDE TNP4 DOMAIN-CONTAINING PROTEIN-RELATED"/>
    <property type="match status" value="1"/>
</dbReference>